<keyword evidence="3" id="KW-1133">Transmembrane helix</keyword>
<dbReference type="GO" id="GO:0003841">
    <property type="term" value="F:1-acylglycerol-3-phosphate O-acyltransferase activity"/>
    <property type="evidence" value="ECO:0007669"/>
    <property type="project" value="TreeGrafter"/>
</dbReference>
<dbReference type="AlphaFoldDB" id="A0A0C1HNR4"/>
<dbReference type="STRING" id="862969.SCI_1400"/>
<feature type="transmembrane region" description="Helical" evidence="3">
    <location>
        <begin position="215"/>
        <end position="239"/>
    </location>
</feature>
<feature type="domain" description="Phospholipid/glycerol acyltransferase" evidence="4">
    <location>
        <begin position="36"/>
        <end position="146"/>
    </location>
</feature>
<keyword evidence="1 5" id="KW-0808">Transferase</keyword>
<dbReference type="RefSeq" id="WP_039677286.1">
    <property type="nucleotide sequence ID" value="NZ_CAJPUH010000028.1"/>
</dbReference>
<proteinExistence type="predicted"/>
<dbReference type="OrthoDB" id="9803035at2"/>
<dbReference type="PANTHER" id="PTHR10434">
    <property type="entry name" value="1-ACYL-SN-GLYCEROL-3-PHOSPHATE ACYLTRANSFERASE"/>
    <property type="match status" value="1"/>
</dbReference>
<evidence type="ECO:0000256" key="2">
    <source>
        <dbReference type="ARBA" id="ARBA00023315"/>
    </source>
</evidence>
<accession>A0A0C1HNR4</accession>
<organism evidence="5 6">
    <name type="scientific">Streptococcus constellatus</name>
    <dbReference type="NCBI Taxonomy" id="76860"/>
    <lineage>
        <taxon>Bacteria</taxon>
        <taxon>Bacillati</taxon>
        <taxon>Bacillota</taxon>
        <taxon>Bacilli</taxon>
        <taxon>Lactobacillales</taxon>
        <taxon>Streptococcaceae</taxon>
        <taxon>Streptococcus</taxon>
        <taxon>Streptococcus anginosus group</taxon>
    </lineage>
</organism>
<dbReference type="CDD" id="cd07989">
    <property type="entry name" value="LPLAT_AGPAT-like"/>
    <property type="match status" value="1"/>
</dbReference>
<dbReference type="EMBL" id="JWIY01000001">
    <property type="protein sequence ID" value="KIC78939.1"/>
    <property type="molecule type" value="Genomic_DNA"/>
</dbReference>
<evidence type="ECO:0000259" key="4">
    <source>
        <dbReference type="SMART" id="SM00563"/>
    </source>
</evidence>
<sequence>MFYRYLRGLVMLILWAINGNAHLHHLENIPDQEENYILVAPHRTWWDPVYMAFATRPKQFIFMAKKELFTNRVFGWWIRMCGAFPIDRENPGASAIKYPVKMLKSSNRSLIMFPSGSRHSKDVKGGVALIAKMAKVRILPAVYVGPMSLKGLAKGERVDMDFGQPIDISDIKKMNDEGLEEVARRIQTEFDRLDAEVAALEVKKSPNILLLLPRLIALLLSLVVGLLTFVFSFIASFVWDPEKHRKSNLL</sequence>
<dbReference type="Proteomes" id="UP000031339">
    <property type="component" value="Unassembled WGS sequence"/>
</dbReference>
<evidence type="ECO:0000256" key="3">
    <source>
        <dbReference type="SAM" id="Phobius"/>
    </source>
</evidence>
<dbReference type="SMART" id="SM00563">
    <property type="entry name" value="PlsC"/>
    <property type="match status" value="1"/>
</dbReference>
<keyword evidence="3" id="KW-0812">Transmembrane</keyword>
<gene>
    <name evidence="5" type="ORF">RN79_05085</name>
</gene>
<dbReference type="GO" id="GO:0006654">
    <property type="term" value="P:phosphatidic acid biosynthetic process"/>
    <property type="evidence" value="ECO:0007669"/>
    <property type="project" value="TreeGrafter"/>
</dbReference>
<dbReference type="Pfam" id="PF01553">
    <property type="entry name" value="Acyltransferase"/>
    <property type="match status" value="1"/>
</dbReference>
<evidence type="ECO:0000313" key="6">
    <source>
        <dbReference type="Proteomes" id="UP000031339"/>
    </source>
</evidence>
<comment type="caution">
    <text evidence="5">The sequence shown here is derived from an EMBL/GenBank/DDBJ whole genome shotgun (WGS) entry which is preliminary data.</text>
</comment>
<dbReference type="SUPFAM" id="SSF69593">
    <property type="entry name" value="Glycerol-3-phosphate (1)-acyltransferase"/>
    <property type="match status" value="1"/>
</dbReference>
<name>A0A0C1HNR4_STRCV</name>
<reference evidence="5 6" key="1">
    <citation type="submission" date="2014-12" db="EMBL/GenBank/DDBJ databases">
        <title>Partial genome sequence of Streptococcus constellatus KCOM 1650 (= ChDC B144).</title>
        <authorList>
            <person name="Kook J.-K."/>
            <person name="Park S.-N."/>
            <person name="Lim Y.K."/>
            <person name="Jo E."/>
        </authorList>
    </citation>
    <scope>NUCLEOTIDE SEQUENCE [LARGE SCALE GENOMIC DNA]</scope>
    <source>
        <strain evidence="5 6">KCOM 1650</strain>
    </source>
</reference>
<dbReference type="PANTHER" id="PTHR10434:SF40">
    <property type="entry name" value="1-ACYL-SN-GLYCEROL-3-PHOSPHATE ACYLTRANSFERASE"/>
    <property type="match status" value="1"/>
</dbReference>
<evidence type="ECO:0000256" key="1">
    <source>
        <dbReference type="ARBA" id="ARBA00022679"/>
    </source>
</evidence>
<evidence type="ECO:0000313" key="5">
    <source>
        <dbReference type="EMBL" id="KIC78939.1"/>
    </source>
</evidence>
<keyword evidence="3" id="KW-0472">Membrane</keyword>
<dbReference type="InterPro" id="IPR002123">
    <property type="entry name" value="Plipid/glycerol_acylTrfase"/>
</dbReference>
<dbReference type="eggNOG" id="COG0204">
    <property type="taxonomic scope" value="Bacteria"/>
</dbReference>
<keyword evidence="2 5" id="KW-0012">Acyltransferase</keyword>
<protein>
    <submittedName>
        <fullName evidence="5">Acyl-phosphate glycerol 3-phosphate acyltransferase</fullName>
    </submittedName>
</protein>